<evidence type="ECO:0008006" key="12">
    <source>
        <dbReference type="Google" id="ProtNLM"/>
    </source>
</evidence>
<dbReference type="PROSITE" id="PS50920">
    <property type="entry name" value="SOLCAR"/>
    <property type="match status" value="2"/>
</dbReference>
<accession>A0A8D1KYJ1</accession>
<organism evidence="10 11">
    <name type="scientific">Sus scrofa</name>
    <name type="common">Pig</name>
    <dbReference type="NCBI Taxonomy" id="9823"/>
    <lineage>
        <taxon>Eukaryota</taxon>
        <taxon>Metazoa</taxon>
        <taxon>Chordata</taxon>
        <taxon>Craniata</taxon>
        <taxon>Vertebrata</taxon>
        <taxon>Euteleostomi</taxon>
        <taxon>Mammalia</taxon>
        <taxon>Eutheria</taxon>
        <taxon>Laurasiatheria</taxon>
        <taxon>Artiodactyla</taxon>
        <taxon>Suina</taxon>
        <taxon>Suidae</taxon>
        <taxon>Sus</taxon>
    </lineage>
</organism>
<dbReference type="Pfam" id="PF00153">
    <property type="entry name" value="Mito_carr"/>
    <property type="match status" value="3"/>
</dbReference>
<evidence type="ECO:0000256" key="1">
    <source>
        <dbReference type="ARBA" id="ARBA00004141"/>
    </source>
</evidence>
<keyword evidence="3 9" id="KW-0813">Transport</keyword>
<proteinExistence type="inferred from homology"/>
<evidence type="ECO:0000256" key="5">
    <source>
        <dbReference type="ARBA" id="ARBA00022737"/>
    </source>
</evidence>
<sequence length="300" mass="33621">MSAPEDEERLLPLAQRWPRASKFLLSGCAATVAELATFPLDLTKTRLQIQGEAALARLGHGAREAAPYRGMVRTALGIVQEEGFLKLWQGVTPAIYRHIVYSGGRMVTYEHLREVVFGKGEDKHYPLWKSVIGGMMAGVVGQFLANPTDLVKVQMQMEGKRKLEGKPLRFRGVFKLSFFYLLPDLTTYDTVKHYLVLNTPLEDNIMTHGLSSLCSGLVASILGTPADVIKSRIMNQPRDKQGRGLLYKSSTDCLVQAVQGEGFMSLYKGFLPSWLRMTPWSLVFWLTYEKIREMSGVSPF</sequence>
<dbReference type="InterPro" id="IPR050391">
    <property type="entry name" value="Mito_Metabolite_Transporter"/>
</dbReference>
<dbReference type="Ensembl" id="ENSSSCT00045030526.1">
    <property type="protein sequence ID" value="ENSSSCP00045021154.1"/>
    <property type="gene ID" value="ENSSSCG00045017573.1"/>
</dbReference>
<dbReference type="GO" id="GO:0016020">
    <property type="term" value="C:membrane"/>
    <property type="evidence" value="ECO:0007669"/>
    <property type="project" value="UniProtKB-SubCell"/>
</dbReference>
<evidence type="ECO:0000313" key="11">
    <source>
        <dbReference type="Proteomes" id="UP000694728"/>
    </source>
</evidence>
<dbReference type="InterPro" id="IPR023395">
    <property type="entry name" value="MCP_dom_sf"/>
</dbReference>
<keyword evidence="4 8" id="KW-0812">Transmembrane</keyword>
<name>A0A8D1KYJ1_PIG</name>
<protein>
    <recommendedName>
        <fullName evidence="12">Solute carrier family 25 member 27</fullName>
    </recommendedName>
</protein>
<dbReference type="Proteomes" id="UP000694728">
    <property type="component" value="Unplaced"/>
</dbReference>
<evidence type="ECO:0000256" key="4">
    <source>
        <dbReference type="ARBA" id="ARBA00022692"/>
    </source>
</evidence>
<evidence type="ECO:0000256" key="6">
    <source>
        <dbReference type="ARBA" id="ARBA00022989"/>
    </source>
</evidence>
<feature type="repeat" description="Solcar" evidence="8">
    <location>
        <begin position="203"/>
        <end position="294"/>
    </location>
</feature>
<comment type="subcellular location">
    <subcellularLocation>
        <location evidence="1">Membrane</location>
        <topology evidence="1">Multi-pass membrane protein</topology>
    </subcellularLocation>
</comment>
<evidence type="ECO:0000256" key="3">
    <source>
        <dbReference type="ARBA" id="ARBA00022448"/>
    </source>
</evidence>
<dbReference type="InterPro" id="IPR018108">
    <property type="entry name" value="MCP_transmembrane"/>
</dbReference>
<dbReference type="Gene3D" id="1.50.40.10">
    <property type="entry name" value="Mitochondrial carrier domain"/>
    <property type="match status" value="2"/>
</dbReference>
<keyword evidence="6" id="KW-1133">Transmembrane helix</keyword>
<dbReference type="PANTHER" id="PTHR45618">
    <property type="entry name" value="MITOCHONDRIAL DICARBOXYLATE CARRIER-RELATED"/>
    <property type="match status" value="1"/>
</dbReference>
<evidence type="ECO:0000256" key="2">
    <source>
        <dbReference type="ARBA" id="ARBA00006375"/>
    </source>
</evidence>
<evidence type="ECO:0000256" key="9">
    <source>
        <dbReference type="RuleBase" id="RU000488"/>
    </source>
</evidence>
<feature type="repeat" description="Solcar" evidence="8">
    <location>
        <begin position="21"/>
        <end position="115"/>
    </location>
</feature>
<evidence type="ECO:0000256" key="7">
    <source>
        <dbReference type="ARBA" id="ARBA00023136"/>
    </source>
</evidence>
<evidence type="ECO:0000313" key="10">
    <source>
        <dbReference type="Ensembl" id="ENSSSCP00045021154.1"/>
    </source>
</evidence>
<dbReference type="AlphaFoldDB" id="A0A8D1KYJ1"/>
<evidence type="ECO:0000256" key="8">
    <source>
        <dbReference type="PROSITE-ProRule" id="PRU00282"/>
    </source>
</evidence>
<dbReference type="SUPFAM" id="SSF103506">
    <property type="entry name" value="Mitochondrial carrier"/>
    <property type="match status" value="1"/>
</dbReference>
<reference evidence="10" key="1">
    <citation type="submission" date="2025-08" db="UniProtKB">
        <authorList>
            <consortium name="Ensembl"/>
        </authorList>
    </citation>
    <scope>IDENTIFICATION</scope>
</reference>
<keyword evidence="7 8" id="KW-0472">Membrane</keyword>
<keyword evidence="5" id="KW-0677">Repeat</keyword>
<comment type="similarity">
    <text evidence="2 9">Belongs to the mitochondrial carrier (TC 2.A.29) family.</text>
</comment>